<reference evidence="7" key="1">
    <citation type="journal article" date="2020" name="mSystems">
        <title>Genome- and Community-Level Interaction Insights into Carbon Utilization and Element Cycling Functions of Hydrothermarchaeota in Hydrothermal Sediment.</title>
        <authorList>
            <person name="Zhou Z."/>
            <person name="Liu Y."/>
            <person name="Xu W."/>
            <person name="Pan J."/>
            <person name="Luo Z.H."/>
            <person name="Li M."/>
        </authorList>
    </citation>
    <scope>NUCLEOTIDE SEQUENCE [LARGE SCALE GENOMIC DNA]</scope>
    <source>
        <strain evidence="7">SpSt-488</strain>
    </source>
</reference>
<gene>
    <name evidence="7" type="ORF">ENS41_01635</name>
</gene>
<dbReference type="Pfam" id="PF00082">
    <property type="entry name" value="Peptidase_S8"/>
    <property type="match status" value="1"/>
</dbReference>
<comment type="caution">
    <text evidence="5">Lacks conserved residue(s) required for the propagation of feature annotation.</text>
</comment>
<dbReference type="GO" id="GO:0004252">
    <property type="term" value="F:serine-type endopeptidase activity"/>
    <property type="evidence" value="ECO:0007669"/>
    <property type="project" value="InterPro"/>
</dbReference>
<evidence type="ECO:0000256" key="4">
    <source>
        <dbReference type="ARBA" id="ARBA00022825"/>
    </source>
</evidence>
<proteinExistence type="inferred from homology"/>
<protein>
    <recommendedName>
        <fullName evidence="6">Peptidase S8/S53 domain-containing protein</fullName>
    </recommendedName>
</protein>
<organism evidence="7">
    <name type="scientific">candidate division WOR-3 bacterium</name>
    <dbReference type="NCBI Taxonomy" id="2052148"/>
    <lineage>
        <taxon>Bacteria</taxon>
        <taxon>Bacteria division WOR-3</taxon>
    </lineage>
</organism>
<feature type="domain" description="Peptidase S8/S53" evidence="6">
    <location>
        <begin position="2"/>
        <end position="105"/>
    </location>
</feature>
<name>A0A7C4GFN9_UNCW3</name>
<evidence type="ECO:0000259" key="6">
    <source>
        <dbReference type="Pfam" id="PF00082"/>
    </source>
</evidence>
<sequence length="193" mass="19912">MNYPAALAECVCVGAIDTASKLAWFSNYGTAQELVAPGVDVFATGTGGTYVSANGTSMATPQVSGVAALILGVDGSLSASRVRAILAVSAIDMGRPGRDATYGYGLVNAWRALAMARAVTASVQPADGMRICRGRVLIPAGVRSAVVCDATGRRIANPLSGATRELRVGPGAYLMLLQHDSGRVERRKVLVTD</sequence>
<evidence type="ECO:0000256" key="2">
    <source>
        <dbReference type="ARBA" id="ARBA00022670"/>
    </source>
</evidence>
<keyword evidence="2" id="KW-0645">Protease</keyword>
<evidence type="ECO:0000256" key="3">
    <source>
        <dbReference type="ARBA" id="ARBA00022801"/>
    </source>
</evidence>
<dbReference type="PROSITE" id="PS00138">
    <property type="entry name" value="SUBTILASE_SER"/>
    <property type="match status" value="1"/>
</dbReference>
<dbReference type="InterPro" id="IPR036852">
    <property type="entry name" value="Peptidase_S8/S53_dom_sf"/>
</dbReference>
<dbReference type="PROSITE" id="PS51892">
    <property type="entry name" value="SUBTILASE"/>
    <property type="match status" value="1"/>
</dbReference>
<dbReference type="PANTHER" id="PTHR43806">
    <property type="entry name" value="PEPTIDASE S8"/>
    <property type="match status" value="1"/>
</dbReference>
<evidence type="ECO:0000313" key="7">
    <source>
        <dbReference type="EMBL" id="HGK27638.1"/>
    </source>
</evidence>
<keyword evidence="3" id="KW-0378">Hydrolase</keyword>
<dbReference type="GO" id="GO:0006508">
    <property type="term" value="P:proteolysis"/>
    <property type="evidence" value="ECO:0007669"/>
    <property type="project" value="UniProtKB-KW"/>
</dbReference>
<evidence type="ECO:0000256" key="1">
    <source>
        <dbReference type="ARBA" id="ARBA00011073"/>
    </source>
</evidence>
<comment type="caution">
    <text evidence="7">The sequence shown here is derived from an EMBL/GenBank/DDBJ whole genome shotgun (WGS) entry which is preliminary data.</text>
</comment>
<accession>A0A7C4GFN9</accession>
<dbReference type="InterPro" id="IPR050131">
    <property type="entry name" value="Peptidase_S8_subtilisin-like"/>
</dbReference>
<dbReference type="SUPFAM" id="SSF52743">
    <property type="entry name" value="Subtilisin-like"/>
    <property type="match status" value="1"/>
</dbReference>
<dbReference type="EMBL" id="DSUT01000029">
    <property type="protein sequence ID" value="HGK27638.1"/>
    <property type="molecule type" value="Genomic_DNA"/>
</dbReference>
<dbReference type="AlphaFoldDB" id="A0A7C4GFN9"/>
<dbReference type="InterPro" id="IPR023828">
    <property type="entry name" value="Peptidase_S8_Ser-AS"/>
</dbReference>
<dbReference type="InterPro" id="IPR000209">
    <property type="entry name" value="Peptidase_S8/S53_dom"/>
</dbReference>
<evidence type="ECO:0000256" key="5">
    <source>
        <dbReference type="PROSITE-ProRule" id="PRU01240"/>
    </source>
</evidence>
<dbReference type="Gene3D" id="3.40.50.200">
    <property type="entry name" value="Peptidase S8/S53 domain"/>
    <property type="match status" value="1"/>
</dbReference>
<dbReference type="PANTHER" id="PTHR43806:SF11">
    <property type="entry name" value="CEREVISIN-RELATED"/>
    <property type="match status" value="1"/>
</dbReference>
<comment type="similarity">
    <text evidence="1 5">Belongs to the peptidase S8 family.</text>
</comment>
<keyword evidence="4" id="KW-0720">Serine protease</keyword>